<dbReference type="AlphaFoldDB" id="A0A813SCE2"/>
<dbReference type="EMBL" id="CAJNON010000020">
    <property type="protein sequence ID" value="CAF0794316.1"/>
    <property type="molecule type" value="Genomic_DNA"/>
</dbReference>
<feature type="domain" description="F-box" evidence="2">
    <location>
        <begin position="6"/>
        <end position="53"/>
    </location>
</feature>
<feature type="compositionally biased region" description="Pro residues" evidence="1">
    <location>
        <begin position="104"/>
        <end position="114"/>
    </location>
</feature>
<sequence>MANQTVTNFLTLPVELVYRILDHQSDCTILCSMRNVCQRFESIVDSYDRYQKDENEDTPTPEYAHIRKKPERPPVTPPRTPQTSRLPEIKPKRTQAPVAYANLPPEPPPRPPVPRETSPTMDPEDALLAAIRLATDLDPNKQANKIVMANS</sequence>
<dbReference type="PROSITE" id="PS50181">
    <property type="entry name" value="FBOX"/>
    <property type="match status" value="1"/>
</dbReference>
<evidence type="ECO:0000259" key="2">
    <source>
        <dbReference type="PROSITE" id="PS50181"/>
    </source>
</evidence>
<dbReference type="Pfam" id="PF00646">
    <property type="entry name" value="F-box"/>
    <property type="match status" value="1"/>
</dbReference>
<dbReference type="Proteomes" id="UP000663891">
    <property type="component" value="Unassembled WGS sequence"/>
</dbReference>
<proteinExistence type="predicted"/>
<evidence type="ECO:0000256" key="1">
    <source>
        <dbReference type="SAM" id="MobiDB-lite"/>
    </source>
</evidence>
<comment type="caution">
    <text evidence="3">The sequence shown here is derived from an EMBL/GenBank/DDBJ whole genome shotgun (WGS) entry which is preliminary data.</text>
</comment>
<protein>
    <recommendedName>
        <fullName evidence="2">F-box domain-containing protein</fullName>
    </recommendedName>
</protein>
<name>A0A813SCE2_9BILA</name>
<dbReference type="OrthoDB" id="10056688at2759"/>
<organism evidence="3 4">
    <name type="scientific">Adineta steineri</name>
    <dbReference type="NCBI Taxonomy" id="433720"/>
    <lineage>
        <taxon>Eukaryota</taxon>
        <taxon>Metazoa</taxon>
        <taxon>Spiralia</taxon>
        <taxon>Gnathifera</taxon>
        <taxon>Rotifera</taxon>
        <taxon>Eurotatoria</taxon>
        <taxon>Bdelloidea</taxon>
        <taxon>Adinetida</taxon>
        <taxon>Adinetidae</taxon>
        <taxon>Adineta</taxon>
    </lineage>
</organism>
<feature type="region of interest" description="Disordered" evidence="1">
    <location>
        <begin position="47"/>
        <end position="121"/>
    </location>
</feature>
<reference evidence="3" key="1">
    <citation type="submission" date="2021-02" db="EMBL/GenBank/DDBJ databases">
        <authorList>
            <person name="Nowell W R."/>
        </authorList>
    </citation>
    <scope>NUCLEOTIDE SEQUENCE</scope>
</reference>
<gene>
    <name evidence="3" type="ORF">VCS650_LOCUS3663</name>
</gene>
<evidence type="ECO:0000313" key="4">
    <source>
        <dbReference type="Proteomes" id="UP000663891"/>
    </source>
</evidence>
<dbReference type="InterPro" id="IPR001810">
    <property type="entry name" value="F-box_dom"/>
</dbReference>
<evidence type="ECO:0000313" key="3">
    <source>
        <dbReference type="EMBL" id="CAF0794316.1"/>
    </source>
</evidence>
<accession>A0A813SCE2</accession>